<dbReference type="EMBL" id="QEKH01000012">
    <property type="protein sequence ID" value="PVY42064.1"/>
    <property type="molecule type" value="Genomic_DNA"/>
</dbReference>
<comment type="caution">
    <text evidence="8">The sequence shown here is derived from an EMBL/GenBank/DDBJ whole genome shotgun (WGS) entry which is preliminary data.</text>
</comment>
<evidence type="ECO:0000256" key="5">
    <source>
        <dbReference type="ARBA" id="ARBA00023136"/>
    </source>
</evidence>
<evidence type="ECO:0000313" key="9">
    <source>
        <dbReference type="Proteomes" id="UP000245959"/>
    </source>
</evidence>
<dbReference type="GO" id="GO:0016746">
    <property type="term" value="F:acyltransferase activity"/>
    <property type="evidence" value="ECO:0007669"/>
    <property type="project" value="UniProtKB-KW"/>
</dbReference>
<dbReference type="CDD" id="cd07984">
    <property type="entry name" value="LPLAT_LABLAT-like"/>
    <property type="match status" value="1"/>
</dbReference>
<keyword evidence="5 7" id="KW-0472">Membrane</keyword>
<keyword evidence="4 8" id="KW-0808">Transferase</keyword>
<gene>
    <name evidence="8" type="ORF">C8D82_11261</name>
</gene>
<dbReference type="Proteomes" id="UP000245959">
    <property type="component" value="Unassembled WGS sequence"/>
</dbReference>
<evidence type="ECO:0000256" key="7">
    <source>
        <dbReference type="SAM" id="Phobius"/>
    </source>
</evidence>
<keyword evidence="3" id="KW-0997">Cell inner membrane</keyword>
<evidence type="ECO:0000256" key="4">
    <source>
        <dbReference type="ARBA" id="ARBA00022679"/>
    </source>
</evidence>
<reference evidence="8 9" key="1">
    <citation type="submission" date="2018-04" db="EMBL/GenBank/DDBJ databases">
        <title>Genomic Encyclopedia of Type Strains, Phase IV (KMG-IV): sequencing the most valuable type-strain genomes for metagenomic binning, comparative biology and taxonomic classification.</title>
        <authorList>
            <person name="Goeker M."/>
        </authorList>
    </citation>
    <scope>NUCLEOTIDE SEQUENCE [LARGE SCALE GENOMIC DNA]</scope>
    <source>
        <strain evidence="8 9">DSM 14823</strain>
    </source>
</reference>
<evidence type="ECO:0000313" key="8">
    <source>
        <dbReference type="EMBL" id="PVY42064.1"/>
    </source>
</evidence>
<evidence type="ECO:0000256" key="1">
    <source>
        <dbReference type="ARBA" id="ARBA00004533"/>
    </source>
</evidence>
<feature type="transmembrane region" description="Helical" evidence="7">
    <location>
        <begin position="27"/>
        <end position="46"/>
    </location>
</feature>
<dbReference type="PANTHER" id="PTHR30606:SF10">
    <property type="entry name" value="PHOSPHATIDYLINOSITOL MANNOSIDE ACYLTRANSFERASE"/>
    <property type="match status" value="1"/>
</dbReference>
<keyword evidence="7" id="KW-0812">Transmembrane</keyword>
<dbReference type="GO" id="GO:0009247">
    <property type="term" value="P:glycolipid biosynthetic process"/>
    <property type="evidence" value="ECO:0007669"/>
    <property type="project" value="UniProtKB-ARBA"/>
</dbReference>
<keyword evidence="9" id="KW-1185">Reference proteome</keyword>
<dbReference type="Pfam" id="PF03279">
    <property type="entry name" value="Lip_A_acyltrans"/>
    <property type="match status" value="1"/>
</dbReference>
<evidence type="ECO:0000256" key="3">
    <source>
        <dbReference type="ARBA" id="ARBA00022519"/>
    </source>
</evidence>
<dbReference type="GO" id="GO:0005886">
    <property type="term" value="C:plasma membrane"/>
    <property type="evidence" value="ECO:0007669"/>
    <property type="project" value="UniProtKB-SubCell"/>
</dbReference>
<comment type="subcellular location">
    <subcellularLocation>
        <location evidence="1">Cell inner membrane</location>
    </subcellularLocation>
</comment>
<proteinExistence type="predicted"/>
<dbReference type="AlphaFoldDB" id="A0A2U1B048"/>
<keyword evidence="6 8" id="KW-0012">Acyltransferase</keyword>
<keyword evidence="7" id="KW-1133">Transmembrane helix</keyword>
<name>A0A2U1B048_9BACT</name>
<evidence type="ECO:0000256" key="6">
    <source>
        <dbReference type="ARBA" id="ARBA00023315"/>
    </source>
</evidence>
<keyword evidence="2" id="KW-1003">Cell membrane</keyword>
<evidence type="ECO:0000256" key="2">
    <source>
        <dbReference type="ARBA" id="ARBA00022475"/>
    </source>
</evidence>
<dbReference type="InterPro" id="IPR004960">
    <property type="entry name" value="LipA_acyltrans"/>
</dbReference>
<dbReference type="PANTHER" id="PTHR30606">
    <property type="entry name" value="LIPID A BIOSYNTHESIS LAUROYL ACYLTRANSFERASE"/>
    <property type="match status" value="1"/>
</dbReference>
<sequence>MSERQNLSATRGSSAGIRFFRVFMRLFGLKHACNFVWFVVLFYALFDRRANRAALPYVQLRFPEARGFTRWLHCYRLMASQGEALLIAGWIGAHGWKFPHRAENRDGMAALLADRSRGFVMVTSHFGCWQAALAGLAGFGRTVNLLAQPDAKAELDKRMAVPDCADQFKLIPADGFMGGLLECIEAVRRGEVVCVMGDRVAGGASRPAKFFSGAMEFPLSPWLVAARSGCPVVPLFIAFEPDCSELLFRFGDVIRVSGDPDRRVRPEELAAPMAEYARGLENMARRYPYQVFRFEPD</sequence>
<dbReference type="RefSeq" id="WP_116883904.1">
    <property type="nucleotide sequence ID" value="NZ_QEKH01000012.1"/>
</dbReference>
<protein>
    <submittedName>
        <fullName evidence="8">Putative LPLAT superfamily acyltransferase</fullName>
    </submittedName>
</protein>
<accession>A0A2U1B048</accession>
<dbReference type="GeneID" id="78295211"/>
<organism evidence="8 9">
    <name type="scientific">Victivallis vadensis</name>
    <dbReference type="NCBI Taxonomy" id="172901"/>
    <lineage>
        <taxon>Bacteria</taxon>
        <taxon>Pseudomonadati</taxon>
        <taxon>Lentisphaerota</taxon>
        <taxon>Lentisphaeria</taxon>
        <taxon>Victivallales</taxon>
        <taxon>Victivallaceae</taxon>
        <taxon>Victivallis</taxon>
    </lineage>
</organism>